<keyword evidence="3" id="KW-1185">Reference proteome</keyword>
<dbReference type="PATRIC" id="fig|398512.5.peg.5979"/>
<dbReference type="InterPro" id="IPR036412">
    <property type="entry name" value="HAD-like_sf"/>
</dbReference>
<dbReference type="Pfam" id="PF05116">
    <property type="entry name" value="S6PP"/>
    <property type="match status" value="1"/>
</dbReference>
<dbReference type="GO" id="GO:0016787">
    <property type="term" value="F:hydrolase activity"/>
    <property type="evidence" value="ECO:0007669"/>
    <property type="project" value="UniProtKB-KW"/>
</dbReference>
<dbReference type="SUPFAM" id="SSF56784">
    <property type="entry name" value="HAD-like"/>
    <property type="match status" value="1"/>
</dbReference>
<feature type="domain" description="Sucrose phosphatase-like" evidence="1">
    <location>
        <begin position="2"/>
        <end position="218"/>
    </location>
</feature>
<dbReference type="Proteomes" id="UP000036923">
    <property type="component" value="Unassembled WGS sequence"/>
</dbReference>
<gene>
    <name evidence="2" type="ORF">Bccel_5702</name>
</gene>
<evidence type="ECO:0000313" key="2">
    <source>
        <dbReference type="EMBL" id="KNY30422.1"/>
    </source>
</evidence>
<proteinExistence type="predicted"/>
<dbReference type="AlphaFoldDB" id="A0A0L6JY82"/>
<sequence>MIFATDLDQTLIFSEKHITEALKDKVIPSEMKNDNIITYVLHDTLDKLKSLSDKLILIPTTTRTLEQYERINVFRSSIFPKFAVVNHGGSVLIDGVLDRNWEEHMQNKLSDCDPLVHVLDKFKSQLYHENWVLDVRQVETFFFYCIIQLDATPMDELNDFMKEIEAYNWNSCLHGRKLYFIPKSLNKWNAIEYIKNMLPHKQVVASGDSYMDFELLSMADFAILPSHGEICNKFNSGKKCIITNGTGLEASLEILQIVEKIFNDTYK</sequence>
<dbReference type="PIRSF" id="PIRSF030802">
    <property type="entry name" value="UCP030802"/>
    <property type="match status" value="1"/>
</dbReference>
<dbReference type="InterPro" id="IPR023214">
    <property type="entry name" value="HAD_sf"/>
</dbReference>
<protein>
    <submittedName>
        <fullName evidence="2">Sucrose-6F-phosphate phosphohydrolase</fullName>
    </submittedName>
</protein>
<organism evidence="2 3">
    <name type="scientific">Pseudobacteroides cellulosolvens ATCC 35603 = DSM 2933</name>
    <dbReference type="NCBI Taxonomy" id="398512"/>
    <lineage>
        <taxon>Bacteria</taxon>
        <taxon>Bacillati</taxon>
        <taxon>Bacillota</taxon>
        <taxon>Clostridia</taxon>
        <taxon>Eubacteriales</taxon>
        <taxon>Oscillospiraceae</taxon>
        <taxon>Pseudobacteroides</taxon>
    </lineage>
</organism>
<dbReference type="Gene3D" id="3.40.50.1000">
    <property type="entry name" value="HAD superfamily/HAD-like"/>
    <property type="match status" value="2"/>
</dbReference>
<dbReference type="eggNOG" id="COG0561">
    <property type="taxonomic scope" value="Bacteria"/>
</dbReference>
<dbReference type="RefSeq" id="WP_160317765.1">
    <property type="nucleotide sequence ID" value="NZ_JQKC01000010.1"/>
</dbReference>
<dbReference type="OrthoDB" id="1666512at2"/>
<evidence type="ECO:0000259" key="1">
    <source>
        <dbReference type="Pfam" id="PF05116"/>
    </source>
</evidence>
<evidence type="ECO:0000313" key="3">
    <source>
        <dbReference type="Proteomes" id="UP000036923"/>
    </source>
</evidence>
<keyword evidence="2" id="KW-0378">Hydrolase</keyword>
<dbReference type="STRING" id="398512.Bccel_5702"/>
<dbReference type="InterPro" id="IPR024197">
    <property type="entry name" value="TPP-like"/>
</dbReference>
<dbReference type="InterPro" id="IPR006380">
    <property type="entry name" value="SPP-like_dom"/>
</dbReference>
<comment type="caution">
    <text evidence="2">The sequence shown here is derived from an EMBL/GenBank/DDBJ whole genome shotgun (WGS) entry which is preliminary data.</text>
</comment>
<accession>A0A0L6JY82</accession>
<dbReference type="EMBL" id="LGTC01000001">
    <property type="protein sequence ID" value="KNY30422.1"/>
    <property type="molecule type" value="Genomic_DNA"/>
</dbReference>
<reference evidence="3" key="1">
    <citation type="submission" date="2015-07" db="EMBL/GenBank/DDBJ databases">
        <title>Near-Complete Genome Sequence of the Cellulolytic Bacterium Bacteroides (Pseudobacteroides) cellulosolvens ATCC 35603.</title>
        <authorList>
            <person name="Dassa B."/>
            <person name="Utturkar S.M."/>
            <person name="Klingeman D.M."/>
            <person name="Hurt R.A."/>
            <person name="Keller M."/>
            <person name="Xu J."/>
            <person name="Reddy Y.H.K."/>
            <person name="Borovok I."/>
            <person name="Grinberg I.R."/>
            <person name="Lamed R."/>
            <person name="Zhivin O."/>
            <person name="Bayer E.A."/>
            <person name="Brown S.D."/>
        </authorList>
    </citation>
    <scope>NUCLEOTIDE SEQUENCE [LARGE SCALE GENOMIC DNA]</scope>
    <source>
        <strain evidence="3">DSM 2933</strain>
    </source>
</reference>
<name>A0A0L6JY82_9FIRM</name>